<dbReference type="Pfam" id="PF00364">
    <property type="entry name" value="Biotin_lipoyl"/>
    <property type="match status" value="1"/>
</dbReference>
<organism evidence="2">
    <name type="scientific">marine sediment metagenome</name>
    <dbReference type="NCBI Taxonomy" id="412755"/>
    <lineage>
        <taxon>unclassified sequences</taxon>
        <taxon>metagenomes</taxon>
        <taxon>ecological metagenomes</taxon>
    </lineage>
</organism>
<dbReference type="InterPro" id="IPR011053">
    <property type="entry name" value="Single_hybrid_motif"/>
</dbReference>
<sequence length="246" mass="26123">LYLPAQGASETEATIIEWTVAAGDVFAGGDVLAQVDSAKSVFDFEAPCDGRVIQLFYEAGEAVQLTDPVLEIETSDAAMRDWIPPAAEADHPATVERPVAAVESIGGGDEVAILGVGGYLPERVVTNADLVKHFPEISEQYVYQVTGIRQRRWVADGEKPSDMAYAAALEAIRNSGIGIKDIDAIVLSTTTPDVAMPSTACILQDRLGLEDIPAFDINAACCGWLYAVSTARGLILSNLARTVLVV</sequence>
<feature type="domain" description="Lipoyl-binding" evidence="1">
    <location>
        <begin position="1"/>
        <end position="73"/>
    </location>
</feature>
<dbReference type="InterPro" id="IPR000089">
    <property type="entry name" value="Biotin_lipoyl"/>
</dbReference>
<dbReference type="InterPro" id="IPR013751">
    <property type="entry name" value="ACP_syn_III_N"/>
</dbReference>
<evidence type="ECO:0000313" key="2">
    <source>
        <dbReference type="EMBL" id="GAG30444.1"/>
    </source>
</evidence>
<dbReference type="PANTHER" id="PTHR34069:SF2">
    <property type="entry name" value="BETA-KETOACYL-[ACYL-CARRIER-PROTEIN] SYNTHASE III"/>
    <property type="match status" value="1"/>
</dbReference>
<dbReference type="Pfam" id="PF08545">
    <property type="entry name" value="ACP_syn_III"/>
    <property type="match status" value="1"/>
</dbReference>
<proteinExistence type="predicted"/>
<name>X0WHN0_9ZZZZ</name>
<dbReference type="PROSITE" id="PS50968">
    <property type="entry name" value="BIOTINYL_LIPOYL"/>
    <property type="match status" value="1"/>
</dbReference>
<dbReference type="InterPro" id="IPR016039">
    <property type="entry name" value="Thiolase-like"/>
</dbReference>
<accession>X0WHN0</accession>
<dbReference type="Gene3D" id="2.40.50.100">
    <property type="match status" value="1"/>
</dbReference>
<reference evidence="2" key="1">
    <citation type="journal article" date="2014" name="Front. Microbiol.">
        <title>High frequency of phylogenetically diverse reductive dehalogenase-homologous genes in deep subseafloor sedimentary metagenomes.</title>
        <authorList>
            <person name="Kawai M."/>
            <person name="Futagami T."/>
            <person name="Toyoda A."/>
            <person name="Takaki Y."/>
            <person name="Nishi S."/>
            <person name="Hori S."/>
            <person name="Arai W."/>
            <person name="Tsubouchi T."/>
            <person name="Morono Y."/>
            <person name="Uchiyama I."/>
            <person name="Ito T."/>
            <person name="Fujiyama A."/>
            <person name="Inagaki F."/>
            <person name="Takami H."/>
        </authorList>
    </citation>
    <scope>NUCLEOTIDE SEQUENCE</scope>
    <source>
        <strain evidence="2">Expedition CK06-06</strain>
    </source>
</reference>
<dbReference type="CDD" id="cd06849">
    <property type="entry name" value="lipoyl_domain"/>
    <property type="match status" value="1"/>
</dbReference>
<dbReference type="GO" id="GO:0044550">
    <property type="term" value="P:secondary metabolite biosynthetic process"/>
    <property type="evidence" value="ECO:0007669"/>
    <property type="project" value="TreeGrafter"/>
</dbReference>
<dbReference type="PANTHER" id="PTHR34069">
    <property type="entry name" value="3-OXOACYL-[ACYL-CARRIER-PROTEIN] SYNTHASE 3"/>
    <property type="match status" value="1"/>
</dbReference>
<dbReference type="GO" id="GO:0004315">
    <property type="term" value="F:3-oxoacyl-[acyl-carrier-protein] synthase activity"/>
    <property type="evidence" value="ECO:0007669"/>
    <property type="project" value="InterPro"/>
</dbReference>
<evidence type="ECO:0000259" key="1">
    <source>
        <dbReference type="PROSITE" id="PS50968"/>
    </source>
</evidence>
<dbReference type="GO" id="GO:0006633">
    <property type="term" value="P:fatty acid biosynthetic process"/>
    <property type="evidence" value="ECO:0007669"/>
    <property type="project" value="InterPro"/>
</dbReference>
<dbReference type="SUPFAM" id="SSF51230">
    <property type="entry name" value="Single hybrid motif"/>
    <property type="match status" value="1"/>
</dbReference>
<feature type="non-terminal residue" evidence="2">
    <location>
        <position position="246"/>
    </location>
</feature>
<feature type="non-terminal residue" evidence="2">
    <location>
        <position position="1"/>
    </location>
</feature>
<dbReference type="EMBL" id="BARS01046550">
    <property type="protein sequence ID" value="GAG30444.1"/>
    <property type="molecule type" value="Genomic_DNA"/>
</dbReference>
<comment type="caution">
    <text evidence="2">The sequence shown here is derived from an EMBL/GenBank/DDBJ whole genome shotgun (WGS) entry which is preliminary data.</text>
</comment>
<dbReference type="AlphaFoldDB" id="X0WHN0"/>
<protein>
    <recommendedName>
        <fullName evidence="1">Lipoyl-binding domain-containing protein</fullName>
    </recommendedName>
</protein>
<gene>
    <name evidence="2" type="ORF">S01H1_70052</name>
</gene>
<dbReference type="Gene3D" id="3.40.47.10">
    <property type="match status" value="1"/>
</dbReference>
<dbReference type="SUPFAM" id="SSF53901">
    <property type="entry name" value="Thiolase-like"/>
    <property type="match status" value="1"/>
</dbReference>